<dbReference type="PANTHER" id="PTHR35891:SF3">
    <property type="entry name" value="THIOL:DISULFIDE INTERCHANGE PROTEIN DSBL"/>
    <property type="match status" value="1"/>
</dbReference>
<dbReference type="SUPFAM" id="SSF52833">
    <property type="entry name" value="Thioredoxin-like"/>
    <property type="match status" value="1"/>
</dbReference>
<accession>A0A0C2MD11</accession>
<name>A0A0C2MD11_THEKT</name>
<gene>
    <name evidence="3" type="ORF">RF11_04683</name>
</gene>
<keyword evidence="1" id="KW-1133">Transmembrane helix</keyword>
<keyword evidence="1" id="KW-0472">Membrane</keyword>
<keyword evidence="1" id="KW-0812">Transmembrane</keyword>
<dbReference type="InterPro" id="IPR036249">
    <property type="entry name" value="Thioredoxin-like_sf"/>
</dbReference>
<dbReference type="EMBL" id="JWZT01005092">
    <property type="protein sequence ID" value="KII62189.1"/>
    <property type="molecule type" value="Genomic_DNA"/>
</dbReference>
<dbReference type="Gene3D" id="3.40.30.10">
    <property type="entry name" value="Glutaredoxin"/>
    <property type="match status" value="1"/>
</dbReference>
<protein>
    <submittedName>
        <fullName evidence="3">Thiol:disulfide interchange protein DsbA</fullName>
    </submittedName>
</protein>
<feature type="transmembrane region" description="Helical" evidence="1">
    <location>
        <begin position="88"/>
        <end position="110"/>
    </location>
</feature>
<proteinExistence type="predicted"/>
<comment type="caution">
    <text evidence="3">The sequence shown here is derived from an EMBL/GenBank/DDBJ whole genome shotgun (WGS) entry which is preliminary data.</text>
</comment>
<dbReference type="Proteomes" id="UP000031668">
    <property type="component" value="Unassembled WGS sequence"/>
</dbReference>
<evidence type="ECO:0000313" key="3">
    <source>
        <dbReference type="EMBL" id="KII62189.1"/>
    </source>
</evidence>
<feature type="domain" description="DSBA-like thioredoxin" evidence="2">
    <location>
        <begin position="193"/>
        <end position="285"/>
    </location>
</feature>
<evidence type="ECO:0000256" key="1">
    <source>
        <dbReference type="SAM" id="Phobius"/>
    </source>
</evidence>
<evidence type="ECO:0000313" key="4">
    <source>
        <dbReference type="Proteomes" id="UP000031668"/>
    </source>
</evidence>
<dbReference type="Pfam" id="PF15959">
    <property type="entry name" value="DUF4762"/>
    <property type="match status" value="1"/>
</dbReference>
<dbReference type="AlphaFoldDB" id="A0A0C2MD11"/>
<keyword evidence="4" id="KW-1185">Reference proteome</keyword>
<evidence type="ECO:0000259" key="2">
    <source>
        <dbReference type="Pfam" id="PF01323"/>
    </source>
</evidence>
<dbReference type="GO" id="GO:0016491">
    <property type="term" value="F:oxidoreductase activity"/>
    <property type="evidence" value="ECO:0007669"/>
    <property type="project" value="InterPro"/>
</dbReference>
<dbReference type="InterPro" id="IPR031882">
    <property type="entry name" value="DUF4762"/>
</dbReference>
<dbReference type="Pfam" id="PF01323">
    <property type="entry name" value="DSBA"/>
    <property type="match status" value="1"/>
</dbReference>
<dbReference type="InterPro" id="IPR050824">
    <property type="entry name" value="Thiol_disulfide_DsbA"/>
</dbReference>
<dbReference type="InterPro" id="IPR001853">
    <property type="entry name" value="DSBA-like_thioredoxin_dom"/>
</dbReference>
<reference evidence="3 4" key="1">
    <citation type="journal article" date="2014" name="Genome Biol. Evol.">
        <title>The genome of the myxosporean Thelohanellus kitauei shows adaptations to nutrient acquisition within its fish host.</title>
        <authorList>
            <person name="Yang Y."/>
            <person name="Xiong J."/>
            <person name="Zhou Z."/>
            <person name="Huo F."/>
            <person name="Miao W."/>
            <person name="Ran C."/>
            <person name="Liu Y."/>
            <person name="Zhang J."/>
            <person name="Feng J."/>
            <person name="Wang M."/>
            <person name="Wang M."/>
            <person name="Wang L."/>
            <person name="Yao B."/>
        </authorList>
    </citation>
    <scope>NUCLEOTIDE SEQUENCE [LARGE SCALE GENOMIC DNA]</scope>
    <source>
        <strain evidence="3">Wuqing</strain>
    </source>
</reference>
<dbReference type="PANTHER" id="PTHR35891">
    <property type="entry name" value="THIOL:DISULFIDE INTERCHANGE PROTEIN DSBA"/>
    <property type="match status" value="1"/>
</dbReference>
<organism evidence="3 4">
    <name type="scientific">Thelohanellus kitauei</name>
    <name type="common">Myxosporean</name>
    <dbReference type="NCBI Taxonomy" id="669202"/>
    <lineage>
        <taxon>Eukaryota</taxon>
        <taxon>Metazoa</taxon>
        <taxon>Cnidaria</taxon>
        <taxon>Myxozoa</taxon>
        <taxon>Myxosporea</taxon>
        <taxon>Bivalvulida</taxon>
        <taxon>Platysporina</taxon>
        <taxon>Myxobolidae</taxon>
        <taxon>Thelohanellus</taxon>
    </lineage>
</organism>
<sequence>MIEASAIIGGTCKETCTSSYETVVVGGVSTCKQVTTCTDKHGNSTVTMKDASDGMCVVPNRIRQGNPPYISPPYSRAWYQMKIKPITAVGYTFLVALISSLITVLCYHVFVFNTFASNSSEPSALREIDSAIVASSPIKHDSSIIEVMSYGCHYCASNEEDIEKFAGTLPAESTFEVIHITAERNGLAIYAPVFATLEVMGLERQMRDQAFNAVMTRGINLADDEALNGWLKKNNIDVEKYHQVRQSKAVTERLEYMAKITELYDINATPLFIVNKKYVVAKDRQFPEFADYMRQLLTQDKE</sequence>